<dbReference type="NCBIfam" id="TIGR00225">
    <property type="entry name" value="prc"/>
    <property type="match status" value="1"/>
</dbReference>
<evidence type="ECO:0000256" key="2">
    <source>
        <dbReference type="ARBA" id="ARBA00022670"/>
    </source>
</evidence>
<accession>A0A9X2JE67</accession>
<dbReference type="SMART" id="SM00245">
    <property type="entry name" value="TSPc"/>
    <property type="match status" value="1"/>
</dbReference>
<dbReference type="GO" id="GO:0004175">
    <property type="term" value="F:endopeptidase activity"/>
    <property type="evidence" value="ECO:0007669"/>
    <property type="project" value="TreeGrafter"/>
</dbReference>
<evidence type="ECO:0000256" key="4">
    <source>
        <dbReference type="ARBA" id="ARBA00022825"/>
    </source>
</evidence>
<comment type="caution">
    <text evidence="7">The sequence shown here is derived from an EMBL/GenBank/DDBJ whole genome shotgun (WGS) entry which is preliminary data.</text>
</comment>
<dbReference type="PROSITE" id="PS51257">
    <property type="entry name" value="PROKAR_LIPOPROTEIN"/>
    <property type="match status" value="1"/>
</dbReference>
<evidence type="ECO:0000313" key="8">
    <source>
        <dbReference type="Proteomes" id="UP001155182"/>
    </source>
</evidence>
<protein>
    <submittedName>
        <fullName evidence="7">S41 family peptidase</fullName>
    </submittedName>
</protein>
<keyword evidence="8" id="KW-1185">Reference proteome</keyword>
<sequence length="545" mass="60355">MGTTKSNLRFALLSAIMMACGMIVGSRMSNTSTSELNFSFPFASRPIDKMGRILQVIQDRYVDSVDVGKLEQESIDAIMSKLDPHSQYVNPQEFKALTESLEGNFEGIGIEFHIQRDTLLIVDIVREGPAEEAGLKSGDKIIDVDGKSIVGMPNGELFKSLRGPSGTIIDLGILRSPVAKISHIQVKRGKVPFNSIETAYMLNGETGYIKISRFAATTHKEFLMAMDRLKQNGLKSLVLDLRGNGGGYLRAAIAIADEFLPNGQLIVYTQGRKQSKEQYFATGSGEFEQGNLVVLIDENSASASEIVAGALQDTERAMIIGRRSFGKGLVQDQVMFPDGSALRLTIARYYTPLGRCIQKSYANGVNDYRNEVGDRMKHGELLNADSNKIAFLNSQKFVTRSGKTVYGGGGIMPDEFIPIDTSENSALYSYLSYKGLIVDFAYDYLDYNQEKLNSFSSLNDFVAKFEVSDDDLKQLFKEAREQKIPVNEEDVKRSKGLIKNQVKAMVARRLWSDEGYYKVLNSKDQIVLRSIHDSAESVAGNVSIK</sequence>
<keyword evidence="3 5" id="KW-0378">Hydrolase</keyword>
<name>A0A9X2JE67_9SPHI</name>
<dbReference type="PROSITE" id="PS50106">
    <property type="entry name" value="PDZ"/>
    <property type="match status" value="1"/>
</dbReference>
<dbReference type="InterPro" id="IPR029045">
    <property type="entry name" value="ClpP/crotonase-like_dom_sf"/>
</dbReference>
<keyword evidence="4 5" id="KW-0720">Serine protease</keyword>
<evidence type="ECO:0000256" key="5">
    <source>
        <dbReference type="RuleBase" id="RU004404"/>
    </source>
</evidence>
<organism evidence="7 8">
    <name type="scientific">Solitalea agri</name>
    <dbReference type="NCBI Taxonomy" id="2953739"/>
    <lineage>
        <taxon>Bacteria</taxon>
        <taxon>Pseudomonadati</taxon>
        <taxon>Bacteroidota</taxon>
        <taxon>Sphingobacteriia</taxon>
        <taxon>Sphingobacteriales</taxon>
        <taxon>Sphingobacteriaceae</taxon>
        <taxon>Solitalea</taxon>
    </lineage>
</organism>
<dbReference type="RefSeq" id="WP_252588289.1">
    <property type="nucleotide sequence ID" value="NZ_JAMWYS010000036.1"/>
</dbReference>
<dbReference type="GO" id="GO:0030288">
    <property type="term" value="C:outer membrane-bounded periplasmic space"/>
    <property type="evidence" value="ECO:0007669"/>
    <property type="project" value="TreeGrafter"/>
</dbReference>
<proteinExistence type="inferred from homology"/>
<dbReference type="GO" id="GO:0006508">
    <property type="term" value="P:proteolysis"/>
    <property type="evidence" value="ECO:0007669"/>
    <property type="project" value="UniProtKB-KW"/>
</dbReference>
<evidence type="ECO:0000313" key="7">
    <source>
        <dbReference type="EMBL" id="MCO4293635.1"/>
    </source>
</evidence>
<dbReference type="PANTHER" id="PTHR32060:SF30">
    <property type="entry name" value="CARBOXY-TERMINAL PROCESSING PROTEASE CTPA"/>
    <property type="match status" value="1"/>
</dbReference>
<dbReference type="AlphaFoldDB" id="A0A9X2JE67"/>
<gene>
    <name evidence="7" type="ORF">NF867_12235</name>
</gene>
<dbReference type="Gene3D" id="3.30.750.44">
    <property type="match status" value="1"/>
</dbReference>
<dbReference type="GO" id="GO:0007165">
    <property type="term" value="P:signal transduction"/>
    <property type="evidence" value="ECO:0007669"/>
    <property type="project" value="TreeGrafter"/>
</dbReference>
<dbReference type="InterPro" id="IPR036034">
    <property type="entry name" value="PDZ_sf"/>
</dbReference>
<dbReference type="Pfam" id="PF03572">
    <property type="entry name" value="Peptidase_S41"/>
    <property type="match status" value="1"/>
</dbReference>
<evidence type="ECO:0000256" key="1">
    <source>
        <dbReference type="ARBA" id="ARBA00009179"/>
    </source>
</evidence>
<reference evidence="7" key="1">
    <citation type="submission" date="2022-06" db="EMBL/GenBank/DDBJ databases">
        <title>Solitalea sp. MAHUQ-68 isolated from rhizospheric soil.</title>
        <authorList>
            <person name="Huq M.A."/>
        </authorList>
    </citation>
    <scope>NUCLEOTIDE SEQUENCE</scope>
    <source>
        <strain evidence="7">MAHUQ-68</strain>
    </source>
</reference>
<evidence type="ECO:0000256" key="3">
    <source>
        <dbReference type="ARBA" id="ARBA00022801"/>
    </source>
</evidence>
<dbReference type="InterPro" id="IPR001478">
    <property type="entry name" value="PDZ"/>
</dbReference>
<comment type="similarity">
    <text evidence="1 5">Belongs to the peptidase S41A family.</text>
</comment>
<dbReference type="CDD" id="cd07560">
    <property type="entry name" value="Peptidase_S41_CPP"/>
    <property type="match status" value="1"/>
</dbReference>
<evidence type="ECO:0000259" key="6">
    <source>
        <dbReference type="PROSITE" id="PS50106"/>
    </source>
</evidence>
<dbReference type="CDD" id="cd06782">
    <property type="entry name" value="cpPDZ_CPP-like"/>
    <property type="match status" value="1"/>
</dbReference>
<dbReference type="InterPro" id="IPR004447">
    <property type="entry name" value="Peptidase_S41A"/>
</dbReference>
<dbReference type="Gene3D" id="2.30.42.10">
    <property type="match status" value="1"/>
</dbReference>
<dbReference type="Proteomes" id="UP001155182">
    <property type="component" value="Unassembled WGS sequence"/>
</dbReference>
<dbReference type="PANTHER" id="PTHR32060">
    <property type="entry name" value="TAIL-SPECIFIC PROTEASE"/>
    <property type="match status" value="1"/>
</dbReference>
<dbReference type="SUPFAM" id="SSF52096">
    <property type="entry name" value="ClpP/crotonase"/>
    <property type="match status" value="1"/>
</dbReference>
<dbReference type="SMART" id="SM00228">
    <property type="entry name" value="PDZ"/>
    <property type="match status" value="1"/>
</dbReference>
<dbReference type="SUPFAM" id="SSF50156">
    <property type="entry name" value="PDZ domain-like"/>
    <property type="match status" value="1"/>
</dbReference>
<feature type="domain" description="PDZ" evidence="6">
    <location>
        <begin position="94"/>
        <end position="168"/>
    </location>
</feature>
<dbReference type="Gene3D" id="3.90.226.10">
    <property type="entry name" value="2-enoyl-CoA Hydratase, Chain A, domain 1"/>
    <property type="match status" value="1"/>
</dbReference>
<dbReference type="InterPro" id="IPR005151">
    <property type="entry name" value="Tail-specific_protease"/>
</dbReference>
<dbReference type="GO" id="GO:0008236">
    <property type="term" value="F:serine-type peptidase activity"/>
    <property type="evidence" value="ECO:0007669"/>
    <property type="project" value="UniProtKB-KW"/>
</dbReference>
<dbReference type="Pfam" id="PF00595">
    <property type="entry name" value="PDZ"/>
    <property type="match status" value="1"/>
</dbReference>
<keyword evidence="2 5" id="KW-0645">Protease</keyword>
<dbReference type="EMBL" id="JAMWYS010000036">
    <property type="protein sequence ID" value="MCO4293635.1"/>
    <property type="molecule type" value="Genomic_DNA"/>
</dbReference>